<name>A0A5S3XVC1_9GAMM</name>
<dbReference type="RefSeq" id="WP_138594769.1">
    <property type="nucleotide sequence ID" value="NZ_PNCK01000009.1"/>
</dbReference>
<dbReference type="Proteomes" id="UP000305730">
    <property type="component" value="Unassembled WGS sequence"/>
</dbReference>
<accession>A0A5S3XVC1</accession>
<dbReference type="EMBL" id="PNCL01000001">
    <property type="protein sequence ID" value="TMP63034.1"/>
    <property type="molecule type" value="Genomic_DNA"/>
</dbReference>
<dbReference type="EMBL" id="PNCK01000009">
    <property type="protein sequence ID" value="TMP46343.1"/>
    <property type="molecule type" value="Genomic_DNA"/>
</dbReference>
<keyword evidence="3" id="KW-1185">Reference proteome</keyword>
<evidence type="ECO:0000313" key="3">
    <source>
        <dbReference type="Proteomes" id="UP000305730"/>
    </source>
</evidence>
<gene>
    <name evidence="2" type="ORF">CWB96_00045</name>
    <name evidence="1" type="ORF">CWB97_02475</name>
</gene>
<evidence type="ECO:0000313" key="2">
    <source>
        <dbReference type="EMBL" id="TMP63034.1"/>
    </source>
</evidence>
<reference evidence="2" key="3">
    <citation type="submission" date="2019-09" db="EMBL/GenBank/DDBJ databases">
        <title>Co-occurence of chitin degradation, pigmentation and bioactivity in marine Pseudoalteromonas.</title>
        <authorList>
            <person name="Sonnenschein E.C."/>
            <person name="Bech P.K."/>
        </authorList>
    </citation>
    <scope>NUCLEOTIDE SEQUENCE</scope>
    <source>
        <strain evidence="2">S2231</strain>
        <strain evidence="1">S2233</strain>
    </source>
</reference>
<sequence>MFGNRITITSHGNNKSITHSNHNFSSANAAHLSDSKVKALLKSHHGKPHLLAQWQILEGSLTPKFFNQVRRALSERQQFKSSELTDFNDHTWPKFEMIIEPAIMLNKKLYKLTPFESE</sequence>
<dbReference type="Proteomes" id="UP000307706">
    <property type="component" value="Unassembled WGS sequence"/>
</dbReference>
<proteinExistence type="predicted"/>
<evidence type="ECO:0000313" key="1">
    <source>
        <dbReference type="EMBL" id="TMP46343.1"/>
    </source>
</evidence>
<comment type="caution">
    <text evidence="2">The sequence shown here is derived from an EMBL/GenBank/DDBJ whole genome shotgun (WGS) entry which is preliminary data.</text>
</comment>
<dbReference type="AlphaFoldDB" id="A0A5S3XVC1"/>
<evidence type="ECO:0000313" key="4">
    <source>
        <dbReference type="Proteomes" id="UP000307706"/>
    </source>
</evidence>
<organism evidence="2 4">
    <name type="scientific">Pseudoalteromonas citrea</name>
    <dbReference type="NCBI Taxonomy" id="43655"/>
    <lineage>
        <taxon>Bacteria</taxon>
        <taxon>Pseudomonadati</taxon>
        <taxon>Pseudomonadota</taxon>
        <taxon>Gammaproteobacteria</taxon>
        <taxon>Alteromonadales</taxon>
        <taxon>Pseudoalteromonadaceae</taxon>
        <taxon>Pseudoalteromonas</taxon>
    </lineage>
</organism>
<protein>
    <submittedName>
        <fullName evidence="2">Uncharacterized protein</fullName>
    </submittedName>
</protein>
<reference evidence="3 4" key="2">
    <citation type="submission" date="2019-06" db="EMBL/GenBank/DDBJ databases">
        <title>Co-occurence of chitin degradation, pigmentation and bioactivity in marine Pseudoalteromonas.</title>
        <authorList>
            <person name="Sonnenschein E.C."/>
            <person name="Bech P.K."/>
        </authorList>
    </citation>
    <scope>NUCLEOTIDE SEQUENCE [LARGE SCALE GENOMIC DNA]</scope>
    <source>
        <strain evidence="4">S2231</strain>
        <strain evidence="3">S2233</strain>
    </source>
</reference>
<reference evidence="3 4" key="1">
    <citation type="submission" date="2017-12" db="EMBL/GenBank/DDBJ databases">
        <authorList>
            <person name="Paulsen S."/>
            <person name="Gram L.K."/>
        </authorList>
    </citation>
    <scope>NUCLEOTIDE SEQUENCE [LARGE SCALE GENOMIC DNA]</scope>
    <source>
        <strain evidence="2 4">S2231</strain>
        <strain evidence="1 3">S2233</strain>
    </source>
</reference>